<organism evidence="1">
    <name type="scientific">marine sediment metagenome</name>
    <dbReference type="NCBI Taxonomy" id="412755"/>
    <lineage>
        <taxon>unclassified sequences</taxon>
        <taxon>metagenomes</taxon>
        <taxon>ecological metagenomes</taxon>
    </lineage>
</organism>
<dbReference type="AlphaFoldDB" id="A0A0F9IJ20"/>
<sequence length="81" mass="8599">MGEQECETCGAEGEVFVYALPGIPMSVGNCRNCLRANAYPLSVAKANTECIGGLENAAEWWKDSITFVPGKGYTPIKVALG</sequence>
<comment type="caution">
    <text evidence="1">The sequence shown here is derived from an EMBL/GenBank/DDBJ whole genome shotgun (WGS) entry which is preliminary data.</text>
</comment>
<gene>
    <name evidence="1" type="ORF">LCGC14_1871050</name>
</gene>
<accession>A0A0F9IJ20</accession>
<dbReference type="EMBL" id="LAZR01019094">
    <property type="protein sequence ID" value="KKL93805.1"/>
    <property type="molecule type" value="Genomic_DNA"/>
</dbReference>
<protein>
    <submittedName>
        <fullName evidence="1">Uncharacterized protein</fullName>
    </submittedName>
</protein>
<reference evidence="1" key="1">
    <citation type="journal article" date="2015" name="Nature">
        <title>Complex archaea that bridge the gap between prokaryotes and eukaryotes.</title>
        <authorList>
            <person name="Spang A."/>
            <person name="Saw J.H."/>
            <person name="Jorgensen S.L."/>
            <person name="Zaremba-Niedzwiedzka K."/>
            <person name="Martijn J."/>
            <person name="Lind A.E."/>
            <person name="van Eijk R."/>
            <person name="Schleper C."/>
            <person name="Guy L."/>
            <person name="Ettema T.J."/>
        </authorList>
    </citation>
    <scope>NUCLEOTIDE SEQUENCE</scope>
</reference>
<name>A0A0F9IJ20_9ZZZZ</name>
<evidence type="ECO:0000313" key="1">
    <source>
        <dbReference type="EMBL" id="KKL93805.1"/>
    </source>
</evidence>
<proteinExistence type="predicted"/>